<evidence type="ECO:0000313" key="1">
    <source>
        <dbReference type="EMBL" id="PWS33310.1"/>
    </source>
</evidence>
<proteinExistence type="predicted"/>
<dbReference type="Proteomes" id="UP000245391">
    <property type="component" value="Unassembled WGS sequence"/>
</dbReference>
<dbReference type="AlphaFoldDB" id="A0A317F245"/>
<evidence type="ECO:0008006" key="3">
    <source>
        <dbReference type="Google" id="ProtNLM"/>
    </source>
</evidence>
<keyword evidence="2" id="KW-1185">Reference proteome</keyword>
<comment type="caution">
    <text evidence="1">The sequence shown here is derived from an EMBL/GenBank/DDBJ whole genome shotgun (WGS) entry which is preliminary data.</text>
</comment>
<sequence>MDKKLSKIAAIVEACSADFFTYLDEVLSNEIKVALEIIQEQTKVYLFSGLIRNYFLASLEYRDVDVVLADEIDVYKSFPTKTVTQNSFGGYKIQFDSGPLDLWFMKDTWAFRQRKQKELDFQLEKTIPATVFFNFSAVLFCINEKAFYFTSPFLEFLASRELDYVDKNNANYGLCVVNSFYYAQKYKLSISKRLLNYLKALDSAVEYDYEAIQQKHFKKIIFSNNLLKQKLQKNIK</sequence>
<evidence type="ECO:0000313" key="2">
    <source>
        <dbReference type="Proteomes" id="UP000245391"/>
    </source>
</evidence>
<gene>
    <name evidence="1" type="ORF">DF947_01405</name>
</gene>
<dbReference type="OrthoDB" id="9805698at2"/>
<reference evidence="2" key="1">
    <citation type="submission" date="2018-05" db="EMBL/GenBank/DDBJ databases">
        <title>Pedobacter paludis sp. nov., isolated from wetland soil.</title>
        <authorList>
            <person name="Zhang Y."/>
        </authorList>
    </citation>
    <scope>NUCLEOTIDE SEQUENCE [LARGE SCALE GENOMIC DNA]</scope>
    <source>
        <strain evidence="2">R-8</strain>
    </source>
</reference>
<organism evidence="1 2">
    <name type="scientific">Pedobacter paludis</name>
    <dbReference type="NCBI Taxonomy" id="2203212"/>
    <lineage>
        <taxon>Bacteria</taxon>
        <taxon>Pseudomonadati</taxon>
        <taxon>Bacteroidota</taxon>
        <taxon>Sphingobacteriia</taxon>
        <taxon>Sphingobacteriales</taxon>
        <taxon>Sphingobacteriaceae</taxon>
        <taxon>Pedobacter</taxon>
    </lineage>
</organism>
<protein>
    <recommendedName>
        <fullName evidence="3">Poly A polymerase head domain-containing protein</fullName>
    </recommendedName>
</protein>
<dbReference type="EMBL" id="QGNY01000001">
    <property type="protein sequence ID" value="PWS33310.1"/>
    <property type="molecule type" value="Genomic_DNA"/>
</dbReference>
<accession>A0A317F245</accession>
<name>A0A317F245_9SPHI</name>
<dbReference type="RefSeq" id="WP_109927897.1">
    <property type="nucleotide sequence ID" value="NZ_QGNY01000001.1"/>
</dbReference>